<dbReference type="InterPro" id="IPR047865">
    <property type="entry name" value="Ribosomal_uL10_bac_type"/>
</dbReference>
<dbReference type="InterPro" id="IPR022973">
    <property type="entry name" value="Ribosomal_uL10_bac"/>
</dbReference>
<dbReference type="KEGG" id="fcz:IMF26_06300"/>
<reference evidence="6" key="2">
    <citation type="journal article" date="2023" name="Biology">
        <title>Prokaryotic Life Associated with Coal-Fire Gas Vents Revealed by Metagenomics.</title>
        <authorList>
            <person name="Kadnikov V.V."/>
            <person name="Mardanov A.V."/>
            <person name="Beletsky A.V."/>
            <person name="Karnachuk O.V."/>
            <person name="Ravin N.V."/>
        </authorList>
    </citation>
    <scope>NUCLEOTIDE SEQUENCE</scope>
    <source>
        <strain evidence="6">Bu02</strain>
    </source>
</reference>
<name>A0AAT9L9J9_9FIRM</name>
<keyword evidence="3 5" id="KW-0687">Ribonucleoprotein</keyword>
<proteinExistence type="inferred from homology"/>
<organism evidence="6">
    <name type="scientific">Candidatus Fermentithermobacillus carboniphilus</name>
    <dbReference type="NCBI Taxonomy" id="3085328"/>
    <lineage>
        <taxon>Bacteria</taxon>
        <taxon>Bacillati</taxon>
        <taxon>Bacillota</taxon>
        <taxon>Candidatus Fermentithermobacillia</taxon>
        <taxon>Candidatus Fermentithermobacillales</taxon>
        <taxon>Candidatus Fermentithermobacillaceae</taxon>
        <taxon>Candidatus Fermentithermobacillus</taxon>
    </lineage>
</organism>
<dbReference type="GO" id="GO:0006412">
    <property type="term" value="P:translation"/>
    <property type="evidence" value="ECO:0007669"/>
    <property type="project" value="UniProtKB-UniRule"/>
</dbReference>
<dbReference type="HAMAP" id="MF_00362">
    <property type="entry name" value="Ribosomal_uL10"/>
    <property type="match status" value="1"/>
</dbReference>
<keyword evidence="5" id="KW-0694">RNA-binding</keyword>
<sequence length="178" mass="19690">MEKKQRLEKARIQAELREKMSQAKAVIFVDFRGVNVADDTKLRRLCRENKVEYKVIKNTLANRVCVELGWDDLKDVFQGPTAMALSTVDPVAPAKVLRAFTAENTALKIKGGVLEGRRLSEEKIMFLATLPPKEELLAKVAGSIKSPLSSLVMVLNGPLAGFARALNALREKRESGKA</sequence>
<dbReference type="CDD" id="cd05797">
    <property type="entry name" value="Ribosomal_L10"/>
    <property type="match status" value="1"/>
</dbReference>
<dbReference type="InterPro" id="IPR043141">
    <property type="entry name" value="Ribosomal_uL10-like_sf"/>
</dbReference>
<comment type="function">
    <text evidence="5">Forms part of the ribosomal stalk, playing a central role in the interaction of the ribosome with GTP-bound translation factors.</text>
</comment>
<dbReference type="PROSITE" id="PS01109">
    <property type="entry name" value="RIBOSOMAL_L10"/>
    <property type="match status" value="1"/>
</dbReference>
<evidence type="ECO:0000256" key="3">
    <source>
        <dbReference type="ARBA" id="ARBA00023274"/>
    </source>
</evidence>
<dbReference type="Gene3D" id="6.10.250.290">
    <property type="match status" value="1"/>
</dbReference>
<dbReference type="EMBL" id="CP062796">
    <property type="protein sequence ID" value="QUL97730.1"/>
    <property type="molecule type" value="Genomic_DNA"/>
</dbReference>
<evidence type="ECO:0000256" key="1">
    <source>
        <dbReference type="ARBA" id="ARBA00008889"/>
    </source>
</evidence>
<evidence type="ECO:0000256" key="2">
    <source>
        <dbReference type="ARBA" id="ARBA00022980"/>
    </source>
</evidence>
<gene>
    <name evidence="5" type="primary">rplJ</name>
    <name evidence="6" type="ORF">IMF26_06300</name>
</gene>
<evidence type="ECO:0000313" key="6">
    <source>
        <dbReference type="EMBL" id="QUL97730.1"/>
    </source>
</evidence>
<dbReference type="NCBIfam" id="NF000955">
    <property type="entry name" value="PRK00099.1-1"/>
    <property type="match status" value="1"/>
</dbReference>
<protein>
    <recommendedName>
        <fullName evidence="4 5">Large ribosomal subunit protein uL10</fullName>
    </recommendedName>
</protein>
<keyword evidence="2 5" id="KW-0689">Ribosomal protein</keyword>
<dbReference type="PANTHER" id="PTHR11560">
    <property type="entry name" value="39S RIBOSOMAL PROTEIN L10, MITOCHONDRIAL"/>
    <property type="match status" value="1"/>
</dbReference>
<evidence type="ECO:0000256" key="5">
    <source>
        <dbReference type="HAMAP-Rule" id="MF_00362"/>
    </source>
</evidence>
<dbReference type="InterPro" id="IPR002363">
    <property type="entry name" value="Ribosomal_uL10_CS_bac"/>
</dbReference>
<dbReference type="SUPFAM" id="SSF160369">
    <property type="entry name" value="Ribosomal protein L10-like"/>
    <property type="match status" value="1"/>
</dbReference>
<comment type="subunit">
    <text evidence="5">Part of the ribosomal stalk of the 50S ribosomal subunit. The N-terminus interacts with L11 and the large rRNA to form the base of the stalk. The C-terminus forms an elongated spine to which L12 dimers bind in a sequential fashion forming a multimeric L10(L12)X complex.</text>
</comment>
<accession>A0AAT9L9J9</accession>
<dbReference type="AlphaFoldDB" id="A0AAT9L9J9"/>
<dbReference type="Gene3D" id="3.30.70.1730">
    <property type="match status" value="1"/>
</dbReference>
<evidence type="ECO:0000256" key="4">
    <source>
        <dbReference type="ARBA" id="ARBA00035202"/>
    </source>
</evidence>
<reference evidence="6" key="1">
    <citation type="submission" date="2020-10" db="EMBL/GenBank/DDBJ databases">
        <authorList>
            <person name="Kadnikov V."/>
            <person name="Beletsky A.V."/>
            <person name="Mardanov A.V."/>
            <person name="Karnachuk O.V."/>
            <person name="Ravin N.V."/>
        </authorList>
    </citation>
    <scope>NUCLEOTIDE SEQUENCE</scope>
    <source>
        <strain evidence="6">Bu02</strain>
    </source>
</reference>
<dbReference type="GO" id="GO:0003735">
    <property type="term" value="F:structural constituent of ribosome"/>
    <property type="evidence" value="ECO:0007669"/>
    <property type="project" value="InterPro"/>
</dbReference>
<dbReference type="GO" id="GO:0070180">
    <property type="term" value="F:large ribosomal subunit rRNA binding"/>
    <property type="evidence" value="ECO:0007669"/>
    <property type="project" value="UniProtKB-UniRule"/>
</dbReference>
<keyword evidence="5" id="KW-0699">rRNA-binding</keyword>
<dbReference type="Pfam" id="PF00466">
    <property type="entry name" value="Ribosomal_L10"/>
    <property type="match status" value="1"/>
</dbReference>
<comment type="similarity">
    <text evidence="1 5">Belongs to the universal ribosomal protein uL10 family.</text>
</comment>
<dbReference type="GO" id="GO:0015934">
    <property type="term" value="C:large ribosomal subunit"/>
    <property type="evidence" value="ECO:0007669"/>
    <property type="project" value="InterPro"/>
</dbReference>
<dbReference type="InterPro" id="IPR001790">
    <property type="entry name" value="Ribosomal_uL10"/>
</dbReference>